<keyword evidence="1" id="KW-0812">Transmembrane</keyword>
<dbReference type="GO" id="GO:0016301">
    <property type="term" value="F:kinase activity"/>
    <property type="evidence" value="ECO:0007669"/>
    <property type="project" value="UniProtKB-KW"/>
</dbReference>
<dbReference type="AlphaFoldDB" id="A0A6A2YYR0"/>
<dbReference type="Proteomes" id="UP000436088">
    <property type="component" value="Unassembled WGS sequence"/>
</dbReference>
<protein>
    <submittedName>
        <fullName evidence="2">MOB kinase activator-like 1-like</fullName>
    </submittedName>
</protein>
<reference evidence="2" key="1">
    <citation type="submission" date="2019-09" db="EMBL/GenBank/DDBJ databases">
        <title>Draft genome information of white flower Hibiscus syriacus.</title>
        <authorList>
            <person name="Kim Y.-M."/>
        </authorList>
    </citation>
    <scope>NUCLEOTIDE SEQUENCE [LARGE SCALE GENOMIC DNA]</scope>
    <source>
        <strain evidence="2">YM2019G1</strain>
    </source>
</reference>
<keyword evidence="3" id="KW-1185">Reference proteome</keyword>
<dbReference type="PANTHER" id="PTHR34459:SF3">
    <property type="entry name" value="OS01G0264500 PROTEIN"/>
    <property type="match status" value="1"/>
</dbReference>
<keyword evidence="1" id="KW-1133">Transmembrane helix</keyword>
<feature type="transmembrane region" description="Helical" evidence="1">
    <location>
        <begin position="71"/>
        <end position="96"/>
    </location>
</feature>
<sequence>MENSNRRSNLRCPHCSGPLSKEMETSEWTVSPLVRDSLSMIGSAVGGTTSAFYGFNHVMPIVRKHVKGPMWVHFLVGAPPVVVFSSACAGLAGGAVPALDQLASSSYHAAFSSSQLPPSS</sequence>
<keyword evidence="1" id="KW-0472">Membrane</keyword>
<name>A0A6A2YYR0_HIBSY</name>
<accession>A0A6A2YYR0</accession>
<comment type="caution">
    <text evidence="2">The sequence shown here is derived from an EMBL/GenBank/DDBJ whole genome shotgun (WGS) entry which is preliminary data.</text>
</comment>
<dbReference type="OrthoDB" id="1931581at2759"/>
<dbReference type="PANTHER" id="PTHR34459">
    <property type="entry name" value="OS01G0264500 PROTEIN"/>
    <property type="match status" value="1"/>
</dbReference>
<organism evidence="2 3">
    <name type="scientific">Hibiscus syriacus</name>
    <name type="common">Rose of Sharon</name>
    <dbReference type="NCBI Taxonomy" id="106335"/>
    <lineage>
        <taxon>Eukaryota</taxon>
        <taxon>Viridiplantae</taxon>
        <taxon>Streptophyta</taxon>
        <taxon>Embryophyta</taxon>
        <taxon>Tracheophyta</taxon>
        <taxon>Spermatophyta</taxon>
        <taxon>Magnoliopsida</taxon>
        <taxon>eudicotyledons</taxon>
        <taxon>Gunneridae</taxon>
        <taxon>Pentapetalae</taxon>
        <taxon>rosids</taxon>
        <taxon>malvids</taxon>
        <taxon>Malvales</taxon>
        <taxon>Malvaceae</taxon>
        <taxon>Malvoideae</taxon>
        <taxon>Hibiscus</taxon>
    </lineage>
</organism>
<proteinExistence type="predicted"/>
<evidence type="ECO:0000313" key="2">
    <source>
        <dbReference type="EMBL" id="KAE8684065.1"/>
    </source>
</evidence>
<dbReference type="EMBL" id="VEPZ02001252">
    <property type="protein sequence ID" value="KAE8684065.1"/>
    <property type="molecule type" value="Genomic_DNA"/>
</dbReference>
<evidence type="ECO:0000313" key="3">
    <source>
        <dbReference type="Proteomes" id="UP000436088"/>
    </source>
</evidence>
<gene>
    <name evidence="2" type="ORF">F3Y22_tig00111156pilonHSYRG00063</name>
</gene>
<evidence type="ECO:0000256" key="1">
    <source>
        <dbReference type="SAM" id="Phobius"/>
    </source>
</evidence>